<dbReference type="EMBL" id="QGKY02000246">
    <property type="protein sequence ID" value="KAF2586860.1"/>
    <property type="molecule type" value="Genomic_DNA"/>
</dbReference>
<sequence>MIDRHLVASIDTASTPDDEQLIPNNMESMQEQLNELSEYAYSKIGWYQFSIEDILERLQNISNAVQKMDERWTINDEATRSFIAAWSRMCRDEVDACFPTNLLQDPSRMTTNISTVDETSTSIDTHSHTTIDAYLCASIDSHSGQEPKLTSNTKPDIIAYLGAWYTWDRILQTSLEDSTKMLKWINLSTIHTCLDCLKEPKLTSNTKPDIIAYLGAWYTWDRILQTSLEGLLHKDSNKRIRTGLGGGNLQGSLHKEFFDIGQKEVNMTWWQPPLRLDSWKPVQSWSLILQWKQTLTQERN</sequence>
<name>A0A8S9JWD8_BRACR</name>
<comment type="caution">
    <text evidence="1">The sequence shown here is derived from an EMBL/GenBank/DDBJ whole genome shotgun (WGS) entry which is preliminary data.</text>
</comment>
<protein>
    <submittedName>
        <fullName evidence="1">Uncharacterized protein</fullName>
    </submittedName>
</protein>
<accession>A0A8S9JWD8</accession>
<dbReference type="AlphaFoldDB" id="A0A8S9JWD8"/>
<reference evidence="1" key="1">
    <citation type="submission" date="2019-12" db="EMBL/GenBank/DDBJ databases">
        <title>Genome sequencing and annotation of Brassica cretica.</title>
        <authorList>
            <person name="Studholme D.J."/>
            <person name="Sarris P.F."/>
        </authorList>
    </citation>
    <scope>NUCLEOTIDE SEQUENCE</scope>
    <source>
        <strain evidence="1">PFS-102/07</strain>
        <tissue evidence="1">Leaf</tissue>
    </source>
</reference>
<gene>
    <name evidence="1" type="ORF">F2Q70_00036263</name>
</gene>
<organism evidence="1">
    <name type="scientific">Brassica cretica</name>
    <name type="common">Mustard</name>
    <dbReference type="NCBI Taxonomy" id="69181"/>
    <lineage>
        <taxon>Eukaryota</taxon>
        <taxon>Viridiplantae</taxon>
        <taxon>Streptophyta</taxon>
        <taxon>Embryophyta</taxon>
        <taxon>Tracheophyta</taxon>
        <taxon>Spermatophyta</taxon>
        <taxon>Magnoliopsida</taxon>
        <taxon>eudicotyledons</taxon>
        <taxon>Gunneridae</taxon>
        <taxon>Pentapetalae</taxon>
        <taxon>rosids</taxon>
        <taxon>malvids</taxon>
        <taxon>Brassicales</taxon>
        <taxon>Brassicaceae</taxon>
        <taxon>Brassiceae</taxon>
        <taxon>Brassica</taxon>
    </lineage>
</organism>
<proteinExistence type="predicted"/>
<evidence type="ECO:0000313" key="1">
    <source>
        <dbReference type="EMBL" id="KAF2586860.1"/>
    </source>
</evidence>